<evidence type="ECO:0000256" key="4">
    <source>
        <dbReference type="ARBA" id="ARBA00022989"/>
    </source>
</evidence>
<evidence type="ECO:0000256" key="3">
    <source>
        <dbReference type="ARBA" id="ARBA00022692"/>
    </source>
</evidence>
<dbReference type="AlphaFoldDB" id="A0A0S2KBY5"/>
<keyword evidence="4 6" id="KW-1133">Transmembrane helix</keyword>
<sequence>MTRPSDNANTASKPGKISERRLLSDDEIASLPRAGLLRRLAALLYDMFLVAAIWFCLGYLLLFVFGLFADNTSRLVDGQVVTHPILSALQFAMMLSTSIAFYLWFWNRSGQTLGMIAWRIRALQLDNRPITLRQGLIRWLAAWPSFWLGGLGYLWMYVDKQHDAIHERLSHTKTVLLPKHARPF</sequence>
<feature type="transmembrane region" description="Helical" evidence="6">
    <location>
        <begin position="136"/>
        <end position="158"/>
    </location>
</feature>
<keyword evidence="3 6" id="KW-0812">Transmembrane</keyword>
<keyword evidence="5 6" id="KW-0472">Membrane</keyword>
<proteinExistence type="predicted"/>
<dbReference type="GO" id="GO:0005886">
    <property type="term" value="C:plasma membrane"/>
    <property type="evidence" value="ECO:0007669"/>
    <property type="project" value="UniProtKB-SubCell"/>
</dbReference>
<evidence type="ECO:0000256" key="1">
    <source>
        <dbReference type="ARBA" id="ARBA00004651"/>
    </source>
</evidence>
<name>A0A0S2KBY5_9GAMM</name>
<evidence type="ECO:0000256" key="6">
    <source>
        <dbReference type="SAM" id="Phobius"/>
    </source>
</evidence>
<keyword evidence="2" id="KW-1003">Cell membrane</keyword>
<dbReference type="InterPro" id="IPR010432">
    <property type="entry name" value="RDD"/>
</dbReference>
<dbReference type="PANTHER" id="PTHR36115:SF10">
    <property type="entry name" value="RDD DOMAIN-CONTAINING PROTEIN"/>
    <property type="match status" value="1"/>
</dbReference>
<evidence type="ECO:0000313" key="8">
    <source>
        <dbReference type="EMBL" id="ALO45836.1"/>
    </source>
</evidence>
<evidence type="ECO:0000259" key="7">
    <source>
        <dbReference type="Pfam" id="PF06271"/>
    </source>
</evidence>
<dbReference type="Proteomes" id="UP000065641">
    <property type="component" value="Chromosome"/>
</dbReference>
<dbReference type="KEGG" id="pspi:PS2015_1177"/>
<feature type="domain" description="RDD" evidence="7">
    <location>
        <begin position="34"/>
        <end position="169"/>
    </location>
</feature>
<gene>
    <name evidence="8" type="ORF">PS2015_1177</name>
</gene>
<dbReference type="PANTHER" id="PTHR36115">
    <property type="entry name" value="PROLINE-RICH ANTIGEN HOMOLOG-RELATED"/>
    <property type="match status" value="1"/>
</dbReference>
<dbReference type="Pfam" id="PF06271">
    <property type="entry name" value="RDD"/>
    <property type="match status" value="1"/>
</dbReference>
<dbReference type="STRING" id="1249552.PS2015_1177"/>
<dbReference type="EMBL" id="CP013189">
    <property type="protein sequence ID" value="ALO45836.1"/>
    <property type="molecule type" value="Genomic_DNA"/>
</dbReference>
<keyword evidence="9" id="KW-1185">Reference proteome</keyword>
<evidence type="ECO:0000256" key="2">
    <source>
        <dbReference type="ARBA" id="ARBA00022475"/>
    </source>
</evidence>
<evidence type="ECO:0000256" key="5">
    <source>
        <dbReference type="ARBA" id="ARBA00023136"/>
    </source>
</evidence>
<protein>
    <submittedName>
        <fullName evidence="8">RDD domain protein</fullName>
    </submittedName>
</protein>
<reference evidence="8 9" key="1">
    <citation type="submission" date="2015-11" db="EMBL/GenBank/DDBJ databases">
        <authorList>
            <person name="Zhang Y."/>
            <person name="Guo Z."/>
        </authorList>
    </citation>
    <scope>NUCLEOTIDE SEQUENCE [LARGE SCALE GENOMIC DNA]</scope>
    <source>
        <strain evidence="8 9">KCTC 32221</strain>
    </source>
</reference>
<comment type="subcellular location">
    <subcellularLocation>
        <location evidence="1">Cell membrane</location>
        <topology evidence="1">Multi-pass membrane protein</topology>
    </subcellularLocation>
</comment>
<accession>A0A0S2KBY5</accession>
<dbReference type="InterPro" id="IPR051791">
    <property type="entry name" value="Pra-immunoreactive"/>
</dbReference>
<evidence type="ECO:0000313" key="9">
    <source>
        <dbReference type="Proteomes" id="UP000065641"/>
    </source>
</evidence>
<dbReference type="RefSeq" id="WP_058021342.1">
    <property type="nucleotide sequence ID" value="NZ_CP013189.1"/>
</dbReference>
<organism evidence="8 9">
    <name type="scientific">Pseudohongiella spirulinae</name>
    <dbReference type="NCBI Taxonomy" id="1249552"/>
    <lineage>
        <taxon>Bacteria</taxon>
        <taxon>Pseudomonadati</taxon>
        <taxon>Pseudomonadota</taxon>
        <taxon>Gammaproteobacteria</taxon>
        <taxon>Pseudomonadales</taxon>
        <taxon>Pseudohongiellaceae</taxon>
        <taxon>Pseudohongiella</taxon>
    </lineage>
</organism>
<feature type="transmembrane region" description="Helical" evidence="6">
    <location>
        <begin position="43"/>
        <end position="65"/>
    </location>
</feature>
<feature type="transmembrane region" description="Helical" evidence="6">
    <location>
        <begin position="85"/>
        <end position="105"/>
    </location>
</feature>